<dbReference type="CDD" id="cd20736">
    <property type="entry name" value="PoNe_Nuclease"/>
    <property type="match status" value="1"/>
</dbReference>
<proteinExistence type="inferred from homology"/>
<dbReference type="Pfam" id="PF02021">
    <property type="entry name" value="UPF0102"/>
    <property type="match status" value="1"/>
</dbReference>
<dbReference type="RefSeq" id="WP_066408218.1">
    <property type="nucleotide sequence ID" value="NZ_CP011390.1"/>
</dbReference>
<gene>
    <name evidence="3" type="ORF">SY85_22970</name>
</gene>
<dbReference type="PANTHER" id="PTHR34039:SF1">
    <property type="entry name" value="UPF0102 PROTEIN YRAN"/>
    <property type="match status" value="1"/>
</dbReference>
<dbReference type="InterPro" id="IPR003509">
    <property type="entry name" value="UPF0102_YraN-like"/>
</dbReference>
<keyword evidence="4" id="KW-1185">Reference proteome</keyword>
<dbReference type="GO" id="GO:0003676">
    <property type="term" value="F:nucleic acid binding"/>
    <property type="evidence" value="ECO:0007669"/>
    <property type="project" value="InterPro"/>
</dbReference>
<comment type="similarity">
    <text evidence="1 2">Belongs to the UPF0102 family.</text>
</comment>
<dbReference type="Proteomes" id="UP000077177">
    <property type="component" value="Chromosome"/>
</dbReference>
<accession>A0A172U1L0</accession>
<dbReference type="InterPro" id="IPR011856">
    <property type="entry name" value="tRNA_endonuc-like_dom_sf"/>
</dbReference>
<dbReference type="OrthoDB" id="9802516at2"/>
<dbReference type="KEGG" id="fla:SY85_22970"/>
<dbReference type="SUPFAM" id="SSF52980">
    <property type="entry name" value="Restriction endonuclease-like"/>
    <property type="match status" value="1"/>
</dbReference>
<dbReference type="Gene3D" id="3.40.1350.10">
    <property type="match status" value="1"/>
</dbReference>
<evidence type="ECO:0000256" key="1">
    <source>
        <dbReference type="ARBA" id="ARBA00006738"/>
    </source>
</evidence>
<evidence type="ECO:0000256" key="2">
    <source>
        <dbReference type="HAMAP-Rule" id="MF_00048"/>
    </source>
</evidence>
<dbReference type="STRING" id="1492898.SY85_22970"/>
<organism evidence="3 4">
    <name type="scientific">Flavisolibacter tropicus</name>
    <dbReference type="NCBI Taxonomy" id="1492898"/>
    <lineage>
        <taxon>Bacteria</taxon>
        <taxon>Pseudomonadati</taxon>
        <taxon>Bacteroidota</taxon>
        <taxon>Chitinophagia</taxon>
        <taxon>Chitinophagales</taxon>
        <taxon>Chitinophagaceae</taxon>
        <taxon>Flavisolibacter</taxon>
    </lineage>
</organism>
<name>A0A172U1L0_9BACT</name>
<evidence type="ECO:0000313" key="3">
    <source>
        <dbReference type="EMBL" id="ANE52913.1"/>
    </source>
</evidence>
<dbReference type="InterPro" id="IPR011335">
    <property type="entry name" value="Restrct_endonuc-II-like"/>
</dbReference>
<dbReference type="AlphaFoldDB" id="A0A172U1L0"/>
<dbReference type="PANTHER" id="PTHR34039">
    <property type="entry name" value="UPF0102 PROTEIN YRAN"/>
    <property type="match status" value="1"/>
</dbReference>
<sequence length="118" mass="14213">MALHNTLGKTGEDLADAYFSERGYTLLHRNWRFSHYEIDIIALKEDKLHFIEVKMRSSKIYGHPEEAVTKKKFQYLLNAANEFLHQHPHYRHVQYDILAINQYRNQKPDYFLIEDVYL</sequence>
<evidence type="ECO:0000313" key="4">
    <source>
        <dbReference type="Proteomes" id="UP000077177"/>
    </source>
</evidence>
<dbReference type="EMBL" id="CP011390">
    <property type="protein sequence ID" value="ANE52913.1"/>
    <property type="molecule type" value="Genomic_DNA"/>
</dbReference>
<protein>
    <recommendedName>
        <fullName evidence="2">UPF0102 protein SY85_22970</fullName>
    </recommendedName>
</protein>
<reference evidence="3 4" key="2">
    <citation type="journal article" date="2016" name="Int. J. Syst. Evol. Microbiol.">
        <title>Flavisolibacter tropicus sp. nov., isolated from tropical soil.</title>
        <authorList>
            <person name="Lee J.J."/>
            <person name="Kang M.S."/>
            <person name="Kim G.S."/>
            <person name="Lee C.S."/>
            <person name="Lim S."/>
            <person name="Lee J."/>
            <person name="Roh S.H."/>
            <person name="Kang H."/>
            <person name="Ha J.M."/>
            <person name="Bae S."/>
            <person name="Jung H.Y."/>
            <person name="Kim M.K."/>
        </authorList>
    </citation>
    <scope>NUCLEOTIDE SEQUENCE [LARGE SCALE GENOMIC DNA]</scope>
    <source>
        <strain evidence="3 4">LCS9</strain>
    </source>
</reference>
<reference evidence="4" key="1">
    <citation type="submission" date="2015-01" db="EMBL/GenBank/DDBJ databases">
        <title>Flavisolibacter sp./LCS9/ whole genome sequencing.</title>
        <authorList>
            <person name="Kim M.K."/>
            <person name="Srinivasan S."/>
            <person name="Lee J.-J."/>
        </authorList>
    </citation>
    <scope>NUCLEOTIDE SEQUENCE [LARGE SCALE GENOMIC DNA]</scope>
    <source>
        <strain evidence="4">LCS9</strain>
    </source>
</reference>
<dbReference type="HAMAP" id="MF_00048">
    <property type="entry name" value="UPF0102"/>
    <property type="match status" value="1"/>
</dbReference>